<feature type="repeat" description="WD" evidence="4">
    <location>
        <begin position="475"/>
        <end position="504"/>
    </location>
</feature>
<dbReference type="CDD" id="cd00200">
    <property type="entry name" value="WD40"/>
    <property type="match status" value="1"/>
</dbReference>
<dbReference type="Proteomes" id="UP000192247">
    <property type="component" value="Unassembled WGS sequence"/>
</dbReference>
<dbReference type="SUPFAM" id="SSF50978">
    <property type="entry name" value="WD40 repeat-like"/>
    <property type="match status" value="1"/>
</dbReference>
<reference evidence="7 8" key="1">
    <citation type="journal article" date="2017" name="Gigascience">
        <title>Draft genome of the honey bee ectoparasitic mite, Tropilaelaps mercedesae, is shaped by the parasitic life history.</title>
        <authorList>
            <person name="Dong X."/>
            <person name="Armstrong S.D."/>
            <person name="Xia D."/>
            <person name="Makepeace B.L."/>
            <person name="Darby A.C."/>
            <person name="Kadowaki T."/>
        </authorList>
    </citation>
    <scope>NUCLEOTIDE SEQUENCE [LARGE SCALE GENOMIC DNA]</scope>
    <source>
        <strain evidence="7">Wuxi-XJTLU</strain>
    </source>
</reference>
<comment type="similarity">
    <text evidence="1">Belongs to the WD repeat ATG16 family.</text>
</comment>
<dbReference type="Pfam" id="PF00400">
    <property type="entry name" value="WD40"/>
    <property type="match status" value="6"/>
</dbReference>
<dbReference type="Gene3D" id="2.130.10.10">
    <property type="entry name" value="YVTN repeat-like/Quinoprotein amine dehydrogenase"/>
    <property type="match status" value="2"/>
</dbReference>
<proteinExistence type="inferred from homology"/>
<dbReference type="EMBL" id="MNPL01000872">
    <property type="protein sequence ID" value="OQR79631.1"/>
    <property type="molecule type" value="Genomic_DNA"/>
</dbReference>
<evidence type="ECO:0000313" key="7">
    <source>
        <dbReference type="EMBL" id="OQR79631.1"/>
    </source>
</evidence>
<feature type="repeat" description="WD" evidence="4">
    <location>
        <begin position="505"/>
        <end position="538"/>
    </location>
</feature>
<feature type="coiled-coil region" evidence="5">
    <location>
        <begin position="74"/>
        <end position="126"/>
    </location>
</feature>
<dbReference type="InterPro" id="IPR045160">
    <property type="entry name" value="ATG16"/>
</dbReference>
<evidence type="ECO:0000256" key="5">
    <source>
        <dbReference type="SAM" id="Coils"/>
    </source>
</evidence>
<dbReference type="PANTHER" id="PTHR19878:SF8">
    <property type="entry name" value="AUTOPHAGY-RELATED 16, ISOFORM F"/>
    <property type="match status" value="1"/>
</dbReference>
<sequence length="538" mass="61411">MDQHWVQKIIEELDERNRRERGVFEEIVKTTRRYQEQVELLRSEITLLTVQNENLRQGSNEFRNRAPISGDGSALELERKLYKLQEEHTELLKKKGEHAQQIIDLRNQHEAKDKELRNKESQLREQQQFIDTMRIELFQLREETEKCRASTQILKDEYEALHIAYEGLERKHRATEKENTELVQRFMKLKAEHAKIMNEENEKFVQRKQKQMQKQLQEAAREEVAVALEEGPAPSAYSELPSKLITKFDAHDGEVHAVQWSSSSKMLATGGADRKVKVWNFNGLTVALRCTLSGSNMAITSICIDTDDNVVLAANNDMSARVWTISDQRLRHTLTGHSAKVMAAKFLNGTQNVATGSHDRTLKLWDLKKNCCLRTLFAGSSCNDLITSDVNAANIISGHFDKKVRFWDTRTDTTPTEILLGDKITSLDLSSDRNYILCCVRDDTLKVIDVRANQVLSTFCDDDFRVGYDFTRAKFSSDGNHVVVGSADGTLFVWSTLTNRPEAKLRELTSAVICTSWSPSGDHVASSDKERKVCIWGS</sequence>
<dbReference type="PRINTS" id="PR00320">
    <property type="entry name" value="GPROTEINBRPT"/>
</dbReference>
<dbReference type="SMART" id="SM00320">
    <property type="entry name" value="WD40"/>
    <property type="match status" value="7"/>
</dbReference>
<dbReference type="PANTHER" id="PTHR19878">
    <property type="entry name" value="AUTOPHAGY PROTEIN 16-LIKE"/>
    <property type="match status" value="1"/>
</dbReference>
<evidence type="ECO:0000256" key="4">
    <source>
        <dbReference type="PROSITE-ProRule" id="PRU00221"/>
    </source>
</evidence>
<name>A0A1V9Y1Q0_9ACAR</name>
<keyword evidence="3" id="KW-0677">Repeat</keyword>
<dbReference type="InParanoid" id="A0A1V9Y1Q0"/>
<dbReference type="InterPro" id="IPR013923">
    <property type="entry name" value="Autophagy-rel_prot_16_dom"/>
</dbReference>
<evidence type="ECO:0000256" key="2">
    <source>
        <dbReference type="ARBA" id="ARBA00022574"/>
    </source>
</evidence>
<dbReference type="FunCoup" id="A0A1V9Y1Q0">
    <property type="interactions" value="1961"/>
</dbReference>
<dbReference type="Pfam" id="PF08614">
    <property type="entry name" value="ATG16"/>
    <property type="match status" value="1"/>
</dbReference>
<dbReference type="GO" id="GO:0043495">
    <property type="term" value="F:protein-membrane adaptor activity"/>
    <property type="evidence" value="ECO:0007669"/>
    <property type="project" value="TreeGrafter"/>
</dbReference>
<feature type="repeat" description="WD" evidence="4">
    <location>
        <begin position="248"/>
        <end position="282"/>
    </location>
</feature>
<dbReference type="PROSITE" id="PS50082">
    <property type="entry name" value="WD_REPEATS_2"/>
    <property type="match status" value="5"/>
</dbReference>
<protein>
    <submittedName>
        <fullName evidence="7">Autophagy-related protein 16-1-like</fullName>
    </submittedName>
</protein>
<comment type="caution">
    <text evidence="7">The sequence shown here is derived from an EMBL/GenBank/DDBJ whole genome shotgun (WGS) entry which is preliminary data.</text>
</comment>
<dbReference type="OrthoDB" id="6262491at2759"/>
<dbReference type="AlphaFoldDB" id="A0A1V9Y1Q0"/>
<keyword evidence="2 4" id="KW-0853">WD repeat</keyword>
<organism evidence="7 8">
    <name type="scientific">Tropilaelaps mercedesae</name>
    <dbReference type="NCBI Taxonomy" id="418985"/>
    <lineage>
        <taxon>Eukaryota</taxon>
        <taxon>Metazoa</taxon>
        <taxon>Ecdysozoa</taxon>
        <taxon>Arthropoda</taxon>
        <taxon>Chelicerata</taxon>
        <taxon>Arachnida</taxon>
        <taxon>Acari</taxon>
        <taxon>Parasitiformes</taxon>
        <taxon>Mesostigmata</taxon>
        <taxon>Gamasina</taxon>
        <taxon>Dermanyssoidea</taxon>
        <taxon>Laelapidae</taxon>
        <taxon>Tropilaelaps</taxon>
    </lineage>
</organism>
<dbReference type="InterPro" id="IPR020472">
    <property type="entry name" value="WD40_PAC1"/>
</dbReference>
<dbReference type="InterPro" id="IPR001680">
    <property type="entry name" value="WD40_rpt"/>
</dbReference>
<keyword evidence="5" id="KW-0175">Coiled coil</keyword>
<keyword evidence="8" id="KW-1185">Reference proteome</keyword>
<evidence type="ECO:0000259" key="6">
    <source>
        <dbReference type="Pfam" id="PF08614"/>
    </source>
</evidence>
<feature type="repeat" description="WD" evidence="4">
    <location>
        <begin position="292"/>
        <end position="333"/>
    </location>
</feature>
<dbReference type="InterPro" id="IPR036322">
    <property type="entry name" value="WD40_repeat_dom_sf"/>
</dbReference>
<gene>
    <name evidence="7" type="ORF">BIW11_05597</name>
</gene>
<dbReference type="GO" id="GO:0000045">
    <property type="term" value="P:autophagosome assembly"/>
    <property type="evidence" value="ECO:0007669"/>
    <property type="project" value="InterPro"/>
</dbReference>
<evidence type="ECO:0000256" key="1">
    <source>
        <dbReference type="ARBA" id="ARBA00009271"/>
    </source>
</evidence>
<dbReference type="InterPro" id="IPR019775">
    <property type="entry name" value="WD40_repeat_CS"/>
</dbReference>
<feature type="repeat" description="WD" evidence="4">
    <location>
        <begin position="334"/>
        <end position="375"/>
    </location>
</feature>
<dbReference type="GO" id="GO:0034045">
    <property type="term" value="C:phagophore assembly site membrane"/>
    <property type="evidence" value="ECO:0007669"/>
    <property type="project" value="TreeGrafter"/>
</dbReference>
<evidence type="ECO:0000256" key="3">
    <source>
        <dbReference type="ARBA" id="ARBA00022737"/>
    </source>
</evidence>
<feature type="coiled-coil region" evidence="5">
    <location>
        <begin position="158"/>
        <end position="225"/>
    </location>
</feature>
<dbReference type="GO" id="GO:0000421">
    <property type="term" value="C:autophagosome membrane"/>
    <property type="evidence" value="ECO:0007669"/>
    <property type="project" value="TreeGrafter"/>
</dbReference>
<dbReference type="STRING" id="418985.A0A1V9Y1Q0"/>
<dbReference type="Gene3D" id="1.20.5.170">
    <property type="match status" value="1"/>
</dbReference>
<dbReference type="CDD" id="cd22887">
    <property type="entry name" value="Atg16_CCD"/>
    <property type="match status" value="1"/>
</dbReference>
<dbReference type="InterPro" id="IPR015943">
    <property type="entry name" value="WD40/YVTN_repeat-like_dom_sf"/>
</dbReference>
<accession>A0A1V9Y1Q0</accession>
<dbReference type="PROSITE" id="PS50294">
    <property type="entry name" value="WD_REPEATS_REGION"/>
    <property type="match status" value="3"/>
</dbReference>
<evidence type="ECO:0000313" key="8">
    <source>
        <dbReference type="Proteomes" id="UP000192247"/>
    </source>
</evidence>
<dbReference type="PROSITE" id="PS00678">
    <property type="entry name" value="WD_REPEATS_1"/>
    <property type="match status" value="2"/>
</dbReference>
<feature type="domain" description="Autophagy-related protein 16" evidence="6">
    <location>
        <begin position="9"/>
        <end position="198"/>
    </location>
</feature>
<dbReference type="GO" id="GO:0034274">
    <property type="term" value="C:Atg12-Atg5-Atg16 complex"/>
    <property type="evidence" value="ECO:0007669"/>
    <property type="project" value="TreeGrafter"/>
</dbReference>